<feature type="domain" description="PARP alpha-helical" evidence="19">
    <location>
        <begin position="109"/>
        <end position="222"/>
    </location>
</feature>
<keyword evidence="13" id="KW-0520">NAD</keyword>
<comment type="catalytic activity">
    <reaction evidence="2">
        <text>L-glutamyl-[protein] + NAD(+) = 5-O-(ADP-D-ribosyl)-L-glutamyl-[protein] + nicotinamide</text>
        <dbReference type="Rhea" id="RHEA:58224"/>
        <dbReference type="Rhea" id="RHEA-COMP:10208"/>
        <dbReference type="Rhea" id="RHEA-COMP:15089"/>
        <dbReference type="ChEBI" id="CHEBI:17154"/>
        <dbReference type="ChEBI" id="CHEBI:29973"/>
        <dbReference type="ChEBI" id="CHEBI:57540"/>
        <dbReference type="ChEBI" id="CHEBI:142540"/>
    </reaction>
</comment>
<evidence type="ECO:0000256" key="2">
    <source>
        <dbReference type="ARBA" id="ARBA00000459"/>
    </source>
</evidence>
<evidence type="ECO:0000256" key="4">
    <source>
        <dbReference type="ARBA" id="ARBA00017163"/>
    </source>
</evidence>
<proteinExistence type="inferred from homology"/>
<comment type="catalytic activity">
    <reaction evidence="18">
        <text>NAD(+) + (ADP-D-ribosyl)n-acceptor = nicotinamide + (ADP-D-ribosyl)n+1-acceptor + H(+).</text>
        <dbReference type="EC" id="2.4.2.30"/>
    </reaction>
</comment>
<dbReference type="SMART" id="SM00773">
    <property type="entry name" value="WGR"/>
    <property type="match status" value="1"/>
</dbReference>
<keyword evidence="9" id="KW-0677">Repeat</keyword>
<evidence type="ECO:0000256" key="7">
    <source>
        <dbReference type="ARBA" id="ARBA00022695"/>
    </source>
</evidence>
<dbReference type="GO" id="GO:0003950">
    <property type="term" value="F:NAD+ poly-ADP-ribosyltransferase activity"/>
    <property type="evidence" value="ECO:0007669"/>
    <property type="project" value="UniProtKB-EC"/>
</dbReference>
<dbReference type="GO" id="GO:0003677">
    <property type="term" value="F:DNA binding"/>
    <property type="evidence" value="ECO:0007669"/>
    <property type="project" value="UniProtKB-KW"/>
</dbReference>
<keyword evidence="15" id="KW-0539">Nucleus</keyword>
<evidence type="ECO:0000256" key="18">
    <source>
        <dbReference type="ARBA" id="ARBA00033987"/>
    </source>
</evidence>
<dbReference type="GO" id="GO:0016779">
    <property type="term" value="F:nucleotidyltransferase activity"/>
    <property type="evidence" value="ECO:0007669"/>
    <property type="project" value="UniProtKB-KW"/>
</dbReference>
<reference evidence="21 22" key="1">
    <citation type="submission" date="2022-03" db="EMBL/GenBank/DDBJ databases">
        <authorList>
            <person name="Macdonald S."/>
            <person name="Ahmed S."/>
            <person name="Newling K."/>
        </authorList>
    </citation>
    <scope>NUCLEOTIDE SEQUENCE [LARGE SCALE GENOMIC DNA]</scope>
</reference>
<dbReference type="PROSITE" id="PS51060">
    <property type="entry name" value="PARP_ALPHA_HD"/>
    <property type="match status" value="1"/>
</dbReference>
<evidence type="ECO:0000256" key="3">
    <source>
        <dbReference type="ARBA" id="ARBA00012020"/>
    </source>
</evidence>
<evidence type="ECO:0000256" key="12">
    <source>
        <dbReference type="ARBA" id="ARBA00022833"/>
    </source>
</evidence>
<evidence type="ECO:0000256" key="1">
    <source>
        <dbReference type="ARBA" id="ARBA00000438"/>
    </source>
</evidence>
<evidence type="ECO:0000313" key="21">
    <source>
        <dbReference type="EMBL" id="CAH8350362.1"/>
    </source>
</evidence>
<dbReference type="EMBL" id="CAKOAT010166266">
    <property type="protein sequence ID" value="CAH8350362.1"/>
    <property type="molecule type" value="Genomic_DNA"/>
</dbReference>
<keyword evidence="11" id="KW-0863">Zinc-finger</keyword>
<keyword evidence="12" id="KW-0862">Zinc</keyword>
<dbReference type="SUPFAM" id="SSF142921">
    <property type="entry name" value="WGR domain-like"/>
    <property type="match status" value="1"/>
</dbReference>
<gene>
    <name evidence="21" type="ORF">ERUC_LOCUS17986</name>
</gene>
<dbReference type="SUPFAM" id="SSF47587">
    <property type="entry name" value="Domain of poly(ADP-ribose) polymerase"/>
    <property type="match status" value="1"/>
</dbReference>
<name>A0ABC8K3U1_ERUVS</name>
<keyword evidence="10" id="KW-0013">ADP-ribosylation</keyword>
<dbReference type="Pfam" id="PF05406">
    <property type="entry name" value="WGR"/>
    <property type="match status" value="1"/>
</dbReference>
<feature type="domain" description="WGR" evidence="20">
    <location>
        <begin position="1"/>
        <end position="79"/>
    </location>
</feature>
<evidence type="ECO:0000256" key="15">
    <source>
        <dbReference type="ARBA" id="ARBA00023242"/>
    </source>
</evidence>
<dbReference type="Gene3D" id="1.20.142.10">
    <property type="entry name" value="Poly(ADP-ribose) polymerase, regulatory domain"/>
    <property type="match status" value="1"/>
</dbReference>
<evidence type="ECO:0000256" key="9">
    <source>
        <dbReference type="ARBA" id="ARBA00022737"/>
    </source>
</evidence>
<comment type="caution">
    <text evidence="21">The sequence shown here is derived from an EMBL/GenBank/DDBJ whole genome shotgun (WGS) entry which is preliminary data.</text>
</comment>
<dbReference type="AlphaFoldDB" id="A0ABC8K3U1"/>
<evidence type="ECO:0000256" key="11">
    <source>
        <dbReference type="ARBA" id="ARBA00022771"/>
    </source>
</evidence>
<dbReference type="PANTHER" id="PTHR10459">
    <property type="entry name" value="DNA LIGASE"/>
    <property type="match status" value="1"/>
</dbReference>
<dbReference type="InterPro" id="IPR036930">
    <property type="entry name" value="WGR_dom_sf"/>
</dbReference>
<accession>A0ABC8K3U1</accession>
<evidence type="ECO:0000259" key="19">
    <source>
        <dbReference type="PROSITE" id="PS51060"/>
    </source>
</evidence>
<keyword evidence="5" id="KW-0328">Glycosyltransferase</keyword>
<evidence type="ECO:0000256" key="8">
    <source>
        <dbReference type="ARBA" id="ARBA00022723"/>
    </source>
</evidence>
<evidence type="ECO:0000313" key="22">
    <source>
        <dbReference type="Proteomes" id="UP001642260"/>
    </source>
</evidence>
<keyword evidence="14" id="KW-0238">DNA-binding</keyword>
<comment type="similarity">
    <text evidence="16">Belongs to the ARTD/PARP family.</text>
</comment>
<dbReference type="InterPro" id="IPR050800">
    <property type="entry name" value="ARTD/PARP"/>
</dbReference>
<dbReference type="InterPro" id="IPR004102">
    <property type="entry name" value="Poly(ADP-ribose)pol_reg_dom"/>
</dbReference>
<protein>
    <recommendedName>
        <fullName evidence="4">Poly [ADP-ribose] polymerase 1</fullName>
        <ecNumber evidence="3">2.4.2.30</ecNumber>
    </recommendedName>
</protein>
<evidence type="ECO:0000256" key="6">
    <source>
        <dbReference type="ARBA" id="ARBA00022679"/>
    </source>
</evidence>
<dbReference type="GO" id="GO:0008270">
    <property type="term" value="F:zinc ion binding"/>
    <property type="evidence" value="ECO:0007669"/>
    <property type="project" value="UniProtKB-KW"/>
</dbReference>
<evidence type="ECO:0000256" key="16">
    <source>
        <dbReference type="ARBA" id="ARBA00024347"/>
    </source>
</evidence>
<dbReference type="FunFam" id="1.20.142.10:FF:000002">
    <property type="entry name" value="Poly [ADP-ribose] polymerase"/>
    <property type="match status" value="1"/>
</dbReference>
<evidence type="ECO:0000256" key="13">
    <source>
        <dbReference type="ARBA" id="ARBA00023027"/>
    </source>
</evidence>
<dbReference type="InterPro" id="IPR008893">
    <property type="entry name" value="WGR_domain"/>
</dbReference>
<evidence type="ECO:0000256" key="14">
    <source>
        <dbReference type="ARBA" id="ARBA00023125"/>
    </source>
</evidence>
<dbReference type="Proteomes" id="UP001642260">
    <property type="component" value="Unassembled WGS sequence"/>
</dbReference>
<keyword evidence="7" id="KW-0548">Nucleotidyltransferase</keyword>
<evidence type="ECO:0000259" key="20">
    <source>
        <dbReference type="PROSITE" id="PS51977"/>
    </source>
</evidence>
<evidence type="ECO:0000256" key="17">
    <source>
        <dbReference type="ARBA" id="ARBA00024945"/>
    </source>
</evidence>
<evidence type="ECO:0000256" key="5">
    <source>
        <dbReference type="ARBA" id="ARBA00022676"/>
    </source>
</evidence>
<sequence>MDRWIPDHGDDVYDVMLNQTNVRDNNNKWGRVGVTGHIKLDGPYDACDPAVEIFSNKFYDKTQNHWSDRKEFILHPKSYAWLEMDYGKEENESVVNDIPKSSSEVEPEESKLDPQVAKFISLICNVSMMAQQMMEIGYNAKELQLRKLSKSIISKGYEVLQRISEMIERYDRARIEELSGEFYTVIPHDFGFKKMNTPQKLKQKIEMVEALGEIELATKLLSVDQGLQDDPLYYQYQQLNCGLTPVRVDSEEFSMGMLLFNEYIVYNTKQIKMRYVIQVRVIYK</sequence>
<comment type="function">
    <text evidence="17">Involved in the base excision repair (BER) pathway, by catalyzing the poly(ADP-ribosyl)ation of a limited number of acceptor proteins involved in chromatin architecture and in DNA metabolism. This modification follows DNA damages and appears as an obligatory step in a detection/signaling pathway leading to the reparation of DNA strand breaks.</text>
</comment>
<dbReference type="PANTHER" id="PTHR10459:SF109">
    <property type="entry name" value="POLY [ADP-RIBOSE] POLYMERASE"/>
    <property type="match status" value="1"/>
</dbReference>
<dbReference type="InterPro" id="IPR036616">
    <property type="entry name" value="Poly(ADP-ribose)pol_reg_dom_sf"/>
</dbReference>
<organism evidence="21 22">
    <name type="scientific">Eruca vesicaria subsp. sativa</name>
    <name type="common">Garden rocket</name>
    <name type="synonym">Eruca sativa</name>
    <dbReference type="NCBI Taxonomy" id="29727"/>
    <lineage>
        <taxon>Eukaryota</taxon>
        <taxon>Viridiplantae</taxon>
        <taxon>Streptophyta</taxon>
        <taxon>Embryophyta</taxon>
        <taxon>Tracheophyta</taxon>
        <taxon>Spermatophyta</taxon>
        <taxon>Magnoliopsida</taxon>
        <taxon>eudicotyledons</taxon>
        <taxon>Gunneridae</taxon>
        <taxon>Pentapetalae</taxon>
        <taxon>rosids</taxon>
        <taxon>malvids</taxon>
        <taxon>Brassicales</taxon>
        <taxon>Brassicaceae</taxon>
        <taxon>Brassiceae</taxon>
        <taxon>Eruca</taxon>
    </lineage>
</organism>
<evidence type="ECO:0000256" key="10">
    <source>
        <dbReference type="ARBA" id="ARBA00022765"/>
    </source>
</evidence>
<comment type="catalytic activity">
    <reaction evidence="1">
        <text>L-aspartyl-[protein] + NAD(+) = 4-O-(ADP-D-ribosyl)-L-aspartyl-[protein] + nicotinamide</text>
        <dbReference type="Rhea" id="RHEA:54424"/>
        <dbReference type="Rhea" id="RHEA-COMP:9867"/>
        <dbReference type="Rhea" id="RHEA-COMP:13832"/>
        <dbReference type="ChEBI" id="CHEBI:17154"/>
        <dbReference type="ChEBI" id="CHEBI:29961"/>
        <dbReference type="ChEBI" id="CHEBI:57540"/>
        <dbReference type="ChEBI" id="CHEBI:138102"/>
    </reaction>
</comment>
<dbReference type="EC" id="2.4.2.30" evidence="3"/>
<dbReference type="Pfam" id="PF02877">
    <property type="entry name" value="PARP_reg"/>
    <property type="match status" value="1"/>
</dbReference>
<dbReference type="PROSITE" id="PS51977">
    <property type="entry name" value="WGR"/>
    <property type="match status" value="1"/>
</dbReference>
<keyword evidence="8" id="KW-0479">Metal-binding</keyword>
<keyword evidence="6" id="KW-0808">Transferase</keyword>
<keyword evidence="22" id="KW-1185">Reference proteome</keyword>